<dbReference type="Proteomes" id="UP000249725">
    <property type="component" value="Unassembled WGS sequence"/>
</dbReference>
<dbReference type="Pfam" id="PF13442">
    <property type="entry name" value="Cytochrome_CBB3"/>
    <property type="match status" value="1"/>
</dbReference>
<dbReference type="InterPro" id="IPR051459">
    <property type="entry name" value="Cytochrome_c-type_DH"/>
</dbReference>
<proteinExistence type="predicted"/>
<gene>
    <name evidence="11" type="ORF">DJ018_04415</name>
</gene>
<keyword evidence="12" id="KW-1185">Reference proteome</keyword>
<evidence type="ECO:0000313" key="12">
    <source>
        <dbReference type="Proteomes" id="UP000249725"/>
    </source>
</evidence>
<evidence type="ECO:0000256" key="6">
    <source>
        <dbReference type="ARBA" id="ARBA00022982"/>
    </source>
</evidence>
<dbReference type="GO" id="GO:0009055">
    <property type="term" value="F:electron transfer activity"/>
    <property type="evidence" value="ECO:0007669"/>
    <property type="project" value="InterPro"/>
</dbReference>
<accession>A0A328AQ92</accession>
<keyword evidence="4" id="KW-0679">Respiratory chain</keyword>
<dbReference type="AlphaFoldDB" id="A0A328AQ92"/>
<feature type="chain" id="PRO_5016267764" evidence="9">
    <location>
        <begin position="24"/>
        <end position="131"/>
    </location>
</feature>
<evidence type="ECO:0000256" key="8">
    <source>
        <dbReference type="PROSITE-ProRule" id="PRU00433"/>
    </source>
</evidence>
<dbReference type="InterPro" id="IPR009056">
    <property type="entry name" value="Cyt_c-like_dom"/>
</dbReference>
<dbReference type="PRINTS" id="PR00605">
    <property type="entry name" value="CYTCHROMECIC"/>
</dbReference>
<dbReference type="InterPro" id="IPR008168">
    <property type="entry name" value="Cyt_C_IC"/>
</dbReference>
<feature type="domain" description="Cytochrome c" evidence="10">
    <location>
        <begin position="22"/>
        <end position="100"/>
    </location>
</feature>
<protein>
    <submittedName>
        <fullName evidence="11">Cytochrome c</fullName>
    </submittedName>
</protein>
<evidence type="ECO:0000256" key="2">
    <source>
        <dbReference type="ARBA" id="ARBA00022448"/>
    </source>
</evidence>
<dbReference type="GO" id="GO:0020037">
    <property type="term" value="F:heme binding"/>
    <property type="evidence" value="ECO:0007669"/>
    <property type="project" value="InterPro"/>
</dbReference>
<keyword evidence="5 8" id="KW-0479">Metal-binding</keyword>
<evidence type="ECO:0000256" key="7">
    <source>
        <dbReference type="ARBA" id="ARBA00023004"/>
    </source>
</evidence>
<keyword evidence="9" id="KW-0732">Signal</keyword>
<evidence type="ECO:0000256" key="5">
    <source>
        <dbReference type="ARBA" id="ARBA00022723"/>
    </source>
</evidence>
<evidence type="ECO:0000313" key="11">
    <source>
        <dbReference type="EMBL" id="RAK57202.1"/>
    </source>
</evidence>
<dbReference type="EMBL" id="QFYR01000001">
    <property type="protein sequence ID" value="RAK57202.1"/>
    <property type="molecule type" value="Genomic_DNA"/>
</dbReference>
<dbReference type="GO" id="GO:0005506">
    <property type="term" value="F:iron ion binding"/>
    <property type="evidence" value="ECO:0007669"/>
    <property type="project" value="InterPro"/>
</dbReference>
<keyword evidence="6" id="KW-0249">Electron transport</keyword>
<dbReference type="Gene3D" id="1.10.760.10">
    <property type="entry name" value="Cytochrome c-like domain"/>
    <property type="match status" value="1"/>
</dbReference>
<evidence type="ECO:0000256" key="9">
    <source>
        <dbReference type="SAM" id="SignalP"/>
    </source>
</evidence>
<feature type="signal peptide" evidence="9">
    <location>
        <begin position="1"/>
        <end position="23"/>
    </location>
</feature>
<dbReference type="PANTHER" id="PTHR35008">
    <property type="entry name" value="BLL4482 PROTEIN-RELATED"/>
    <property type="match status" value="1"/>
</dbReference>
<dbReference type="InterPro" id="IPR036909">
    <property type="entry name" value="Cyt_c-like_dom_sf"/>
</dbReference>
<comment type="cofactor">
    <cofactor evidence="1">
        <name>heme c</name>
        <dbReference type="ChEBI" id="CHEBI:61717"/>
    </cofactor>
</comment>
<dbReference type="PROSITE" id="PS51007">
    <property type="entry name" value="CYTC"/>
    <property type="match status" value="1"/>
</dbReference>
<keyword evidence="2" id="KW-0813">Transport</keyword>
<dbReference type="SUPFAM" id="SSF46626">
    <property type="entry name" value="Cytochrome c"/>
    <property type="match status" value="1"/>
</dbReference>
<dbReference type="PANTHER" id="PTHR35008:SF8">
    <property type="entry name" value="ALCOHOL DEHYDROGENASE CYTOCHROME C SUBUNIT"/>
    <property type="match status" value="1"/>
</dbReference>
<evidence type="ECO:0000259" key="10">
    <source>
        <dbReference type="PROSITE" id="PS51007"/>
    </source>
</evidence>
<evidence type="ECO:0000256" key="3">
    <source>
        <dbReference type="ARBA" id="ARBA00022617"/>
    </source>
</evidence>
<evidence type="ECO:0000256" key="1">
    <source>
        <dbReference type="ARBA" id="ARBA00001926"/>
    </source>
</evidence>
<dbReference type="OrthoDB" id="70223at2"/>
<sequence>MTKAFLTGVALGALLLAPAAASAAPPGETIFADNCAACHQASGKGVPGAFPALAGNKFVLGAPAPVISTILNGRGGMPAFKSELTDLQLAQVTSYIRSGWGNKAAVVTPAQVIGVRNSTQAMAEQRGLQAH</sequence>
<comment type="caution">
    <text evidence="11">The sequence shown here is derived from an EMBL/GenBank/DDBJ whole genome shotgun (WGS) entry which is preliminary data.</text>
</comment>
<keyword evidence="7 8" id="KW-0408">Iron</keyword>
<keyword evidence="3 8" id="KW-0349">Heme</keyword>
<evidence type="ECO:0000256" key="4">
    <source>
        <dbReference type="ARBA" id="ARBA00022660"/>
    </source>
</evidence>
<reference evidence="12" key="1">
    <citation type="submission" date="2018-05" db="EMBL/GenBank/DDBJ databases">
        <authorList>
            <person name="Li X."/>
        </authorList>
    </citation>
    <scope>NUCLEOTIDE SEQUENCE [LARGE SCALE GENOMIC DNA]</scope>
    <source>
        <strain evidence="12">YIM 73061</strain>
    </source>
</reference>
<organism evidence="11 12">
    <name type="scientific">Phenylobacterium deserti</name>
    <dbReference type="NCBI Taxonomy" id="1914756"/>
    <lineage>
        <taxon>Bacteria</taxon>
        <taxon>Pseudomonadati</taxon>
        <taxon>Pseudomonadota</taxon>
        <taxon>Alphaproteobacteria</taxon>
        <taxon>Caulobacterales</taxon>
        <taxon>Caulobacteraceae</taxon>
        <taxon>Phenylobacterium</taxon>
    </lineage>
</organism>
<name>A0A328AQ92_9CAUL</name>
<dbReference type="RefSeq" id="WP_111513654.1">
    <property type="nucleotide sequence ID" value="NZ_QFYR01000001.1"/>
</dbReference>